<evidence type="ECO:0000313" key="1">
    <source>
        <dbReference type="EMBL" id="ELR66060.1"/>
    </source>
</evidence>
<organism evidence="1 2">
    <name type="scientific">Photobacterium marinum</name>
    <dbReference type="NCBI Taxonomy" id="1056511"/>
    <lineage>
        <taxon>Bacteria</taxon>
        <taxon>Pseudomonadati</taxon>
        <taxon>Pseudomonadota</taxon>
        <taxon>Gammaproteobacteria</taxon>
        <taxon>Vibrionales</taxon>
        <taxon>Vibrionaceae</taxon>
        <taxon>Photobacterium</taxon>
    </lineage>
</organism>
<gene>
    <name evidence="1" type="ORF">C942_00502</name>
</gene>
<reference evidence="1 2" key="1">
    <citation type="submission" date="2012-12" db="EMBL/GenBank/DDBJ databases">
        <title>Genome Assembly of Photobacterium sp. AK15.</title>
        <authorList>
            <person name="Khatri I."/>
            <person name="Vaidya B."/>
            <person name="Srinivas T.N.R."/>
            <person name="Subramanian S."/>
            <person name="Pinnaka A."/>
        </authorList>
    </citation>
    <scope>NUCLEOTIDE SEQUENCE [LARGE SCALE GENOMIC DNA]</scope>
    <source>
        <strain evidence="1 2">AK15</strain>
    </source>
</reference>
<dbReference type="AlphaFoldDB" id="L8JB24"/>
<proteinExistence type="predicted"/>
<dbReference type="PATRIC" id="fig|1056511.3.peg.1991"/>
<dbReference type="RefSeq" id="WP_007465118.1">
    <property type="nucleotide sequence ID" value="NZ_AMZO01000013.1"/>
</dbReference>
<name>L8JB24_9GAMM</name>
<evidence type="ECO:0000313" key="2">
    <source>
        <dbReference type="Proteomes" id="UP000011134"/>
    </source>
</evidence>
<dbReference type="Gene3D" id="4.10.410.40">
    <property type="match status" value="1"/>
</dbReference>
<accession>L8JB24</accession>
<dbReference type="Proteomes" id="UP000011134">
    <property type="component" value="Unassembled WGS sequence"/>
</dbReference>
<sequence length="147" mass="15534">MAGINQLTTGYNSKVFYVEGLDKSVTQCTKEITNIQNIADIADTAATVTVNQYAGDGHTVTLAGIKSVAPFDLVMNYKAIEHEPLKALFDNGEQISLVVKLIAGSAETYVAMNANILSWSLSTPADGVRTLTCSVGVLGGLKVTHKA</sequence>
<dbReference type="EMBL" id="AMZO01000013">
    <property type="protein sequence ID" value="ELR66060.1"/>
    <property type="molecule type" value="Genomic_DNA"/>
</dbReference>
<protein>
    <submittedName>
        <fullName evidence="1">Uncharacterized protein</fullName>
    </submittedName>
</protein>
<keyword evidence="2" id="KW-1185">Reference proteome</keyword>
<comment type="caution">
    <text evidence="1">The sequence shown here is derived from an EMBL/GenBank/DDBJ whole genome shotgun (WGS) entry which is preliminary data.</text>
</comment>